<accession>A0A7M2WTH3</accession>
<name>A0A7M2WTH3_9BACT</name>
<dbReference type="KEGG" id="hbs:IPV69_21315"/>
<evidence type="ECO:0000313" key="2">
    <source>
        <dbReference type="Proteomes" id="UP000593765"/>
    </source>
</evidence>
<dbReference type="RefSeq" id="WP_206291746.1">
    <property type="nucleotide sequence ID" value="NZ_CP063458.1"/>
</dbReference>
<gene>
    <name evidence="1" type="ORF">IPV69_21315</name>
</gene>
<keyword evidence="2" id="KW-1185">Reference proteome</keyword>
<sequence length="199" mass="22409">MGLFKSKEERKIEREMKIRAGMRAIEKSIRQQEKFSADFVKNAQHAKKIGDEGQYVFIRNALKKTASVKKMLERQLLSIKNAMLIQQQAAAGAEFAQSMNLMAQEIGRTFGEMDLTKTQVQWEKAVAQASSMEERMEVFIDSMEQTAGQTTSSSEAVTDSEIDRMIMADVLAAESQEMSKLDELESEIAKELGAVKQKD</sequence>
<proteinExistence type="predicted"/>
<dbReference type="AlphaFoldDB" id="A0A7M2WTH3"/>
<organism evidence="1 2">
    <name type="scientific">Humisphaera borealis</name>
    <dbReference type="NCBI Taxonomy" id="2807512"/>
    <lineage>
        <taxon>Bacteria</taxon>
        <taxon>Pseudomonadati</taxon>
        <taxon>Planctomycetota</taxon>
        <taxon>Phycisphaerae</taxon>
        <taxon>Tepidisphaerales</taxon>
        <taxon>Tepidisphaeraceae</taxon>
        <taxon>Humisphaera</taxon>
    </lineage>
</organism>
<evidence type="ECO:0000313" key="1">
    <source>
        <dbReference type="EMBL" id="QOV88743.1"/>
    </source>
</evidence>
<reference evidence="1 2" key="1">
    <citation type="submission" date="2020-10" db="EMBL/GenBank/DDBJ databases">
        <title>Wide distribution of Phycisphaera-like planctomycetes from WD2101 soil group in peatlands and genome analysis of the first cultivated representative.</title>
        <authorList>
            <person name="Dedysh S.N."/>
            <person name="Beletsky A.V."/>
            <person name="Ivanova A."/>
            <person name="Kulichevskaya I.S."/>
            <person name="Suzina N.E."/>
            <person name="Philippov D.A."/>
            <person name="Rakitin A.L."/>
            <person name="Mardanov A.V."/>
            <person name="Ravin N.V."/>
        </authorList>
    </citation>
    <scope>NUCLEOTIDE SEQUENCE [LARGE SCALE GENOMIC DNA]</scope>
    <source>
        <strain evidence="1 2">M1803</strain>
    </source>
</reference>
<protein>
    <submittedName>
        <fullName evidence="1">Uncharacterized protein</fullName>
    </submittedName>
</protein>
<dbReference type="EMBL" id="CP063458">
    <property type="protein sequence ID" value="QOV88743.1"/>
    <property type="molecule type" value="Genomic_DNA"/>
</dbReference>
<dbReference type="Proteomes" id="UP000593765">
    <property type="component" value="Chromosome"/>
</dbReference>